<evidence type="ECO:0000313" key="1">
    <source>
        <dbReference type="EMBL" id="SFL23562.1"/>
    </source>
</evidence>
<gene>
    <name evidence="1" type="ORF">SAMN04488518_12517</name>
</gene>
<dbReference type="RefSeq" id="WP_139226413.1">
    <property type="nucleotide sequence ID" value="NZ_FOSK01000025.1"/>
</dbReference>
<accession>A0A1I4G086</accession>
<proteinExistence type="predicted"/>
<evidence type="ECO:0000313" key="2">
    <source>
        <dbReference type="Proteomes" id="UP000199598"/>
    </source>
</evidence>
<dbReference type="Proteomes" id="UP000199598">
    <property type="component" value="Unassembled WGS sequence"/>
</dbReference>
<protein>
    <submittedName>
        <fullName evidence="1">Uncharacterized protein</fullName>
    </submittedName>
</protein>
<name>A0A1I4G086_9HYPH</name>
<keyword evidence="2" id="KW-1185">Reference proteome</keyword>
<reference evidence="1 2" key="1">
    <citation type="submission" date="2016-10" db="EMBL/GenBank/DDBJ databases">
        <authorList>
            <person name="Varghese N."/>
            <person name="Submissions S."/>
        </authorList>
    </citation>
    <scope>NUCLEOTIDE SEQUENCE [LARGE SCALE GENOMIC DNA]</scope>
    <source>
        <strain evidence="1 2">DSM 16392</strain>
    </source>
</reference>
<comment type="caution">
    <text evidence="1">The sequence shown here is derived from an EMBL/GenBank/DDBJ whole genome shotgun (WGS) entry which is preliminary data.</text>
</comment>
<organism evidence="1 2">
    <name type="scientific">Pseudovibrio ascidiaceicola</name>
    <dbReference type="NCBI Taxonomy" id="285279"/>
    <lineage>
        <taxon>Bacteria</taxon>
        <taxon>Pseudomonadati</taxon>
        <taxon>Pseudomonadota</taxon>
        <taxon>Alphaproteobacteria</taxon>
        <taxon>Hyphomicrobiales</taxon>
        <taxon>Stappiaceae</taxon>
        <taxon>Pseudovibrio</taxon>
    </lineage>
</organism>
<dbReference type="EMBL" id="FOSK01000025">
    <property type="protein sequence ID" value="SFL23562.1"/>
    <property type="molecule type" value="Genomic_DNA"/>
</dbReference>
<sequence>MDLEIQRPVYLGMSIEEIEMERVPSIRMATSIKAHHPTGVLDYTVNDLWFECSEWEKFIRNVRKLYSLEEAEEASLSSMSEEFNLLVRVSENKRVADFMVSLNERGLISVKIETSVALDEVGVIADSFSNAKFW</sequence>